<organism evidence="2 3">
    <name type="scientific">Homarus americanus</name>
    <name type="common">American lobster</name>
    <dbReference type="NCBI Taxonomy" id="6706"/>
    <lineage>
        <taxon>Eukaryota</taxon>
        <taxon>Metazoa</taxon>
        <taxon>Ecdysozoa</taxon>
        <taxon>Arthropoda</taxon>
        <taxon>Crustacea</taxon>
        <taxon>Multicrustacea</taxon>
        <taxon>Malacostraca</taxon>
        <taxon>Eumalacostraca</taxon>
        <taxon>Eucarida</taxon>
        <taxon>Decapoda</taxon>
        <taxon>Pleocyemata</taxon>
        <taxon>Astacidea</taxon>
        <taxon>Nephropoidea</taxon>
        <taxon>Nephropidae</taxon>
        <taxon>Homarus</taxon>
    </lineage>
</organism>
<evidence type="ECO:0000256" key="1">
    <source>
        <dbReference type="SAM" id="MobiDB-lite"/>
    </source>
</evidence>
<feature type="compositionally biased region" description="Acidic residues" evidence="1">
    <location>
        <begin position="204"/>
        <end position="229"/>
    </location>
</feature>
<reference evidence="2" key="1">
    <citation type="journal article" date="2021" name="Sci. Adv.">
        <title>The American lobster genome reveals insights on longevity, neural, and immune adaptations.</title>
        <authorList>
            <person name="Polinski J.M."/>
            <person name="Zimin A.V."/>
            <person name="Clark K.F."/>
            <person name="Kohn A.B."/>
            <person name="Sadowski N."/>
            <person name="Timp W."/>
            <person name="Ptitsyn A."/>
            <person name="Khanna P."/>
            <person name="Romanova D.Y."/>
            <person name="Williams P."/>
            <person name="Greenwood S.J."/>
            <person name="Moroz L.L."/>
            <person name="Walt D.R."/>
            <person name="Bodnar A.G."/>
        </authorList>
    </citation>
    <scope>NUCLEOTIDE SEQUENCE</scope>
    <source>
        <strain evidence="2">GMGI-L3</strain>
    </source>
</reference>
<keyword evidence="3" id="KW-1185">Reference proteome</keyword>
<dbReference type="EMBL" id="JAHLQT010011632">
    <property type="protein sequence ID" value="KAG7172064.1"/>
    <property type="molecule type" value="Genomic_DNA"/>
</dbReference>
<sequence length="243" mass="28231">MLDALAFLPLEDVIEGMKYLKTVIPSETEELLMYFDRTYVSGSFRLIQQPVAMPSDALMPMRMRHTSSMFAPHLWNVHDATMNNNARTNDICAGWNNKFFNLVGHYHPSIWLVIEWFQLEEATVSTIIKQDAVGNPPQGRVRQRYGLFNDHVKPNSAKGSPIPVHCILAHSWYLAHLWLLLFKKSCFRDLFTEKENGNKMVVVQEEEDEEEEEEMVVVQEEEEEKEEEEAGRRRGQVAVYSRL</sequence>
<dbReference type="AlphaFoldDB" id="A0A8J5T2C7"/>
<dbReference type="Proteomes" id="UP000747542">
    <property type="component" value="Unassembled WGS sequence"/>
</dbReference>
<evidence type="ECO:0000313" key="2">
    <source>
        <dbReference type="EMBL" id="KAG7172064.1"/>
    </source>
</evidence>
<feature type="region of interest" description="Disordered" evidence="1">
    <location>
        <begin position="201"/>
        <end position="243"/>
    </location>
</feature>
<protein>
    <submittedName>
        <fullName evidence="2">Uncharacterized protein</fullName>
    </submittedName>
</protein>
<accession>A0A8J5T2C7</accession>
<evidence type="ECO:0000313" key="3">
    <source>
        <dbReference type="Proteomes" id="UP000747542"/>
    </source>
</evidence>
<proteinExistence type="predicted"/>
<name>A0A8J5T2C7_HOMAM</name>
<gene>
    <name evidence="2" type="ORF">Hamer_G001049</name>
</gene>
<comment type="caution">
    <text evidence="2">The sequence shown here is derived from an EMBL/GenBank/DDBJ whole genome shotgun (WGS) entry which is preliminary data.</text>
</comment>